<organism evidence="1 2">
    <name type="scientific">Microtetraspora glauca</name>
    <dbReference type="NCBI Taxonomy" id="1996"/>
    <lineage>
        <taxon>Bacteria</taxon>
        <taxon>Bacillati</taxon>
        <taxon>Actinomycetota</taxon>
        <taxon>Actinomycetes</taxon>
        <taxon>Streptosporangiales</taxon>
        <taxon>Streptosporangiaceae</taxon>
        <taxon>Microtetraspora</taxon>
    </lineage>
</organism>
<sequence length="40" mass="4391">MERRLVNAFTPDELVLLRESLEHAVAVLAEGEPADEADPS</sequence>
<name>A0ABV3G7S9_MICGL</name>
<evidence type="ECO:0000313" key="1">
    <source>
        <dbReference type="EMBL" id="MEV0967695.1"/>
    </source>
</evidence>
<keyword evidence="2" id="KW-1185">Reference proteome</keyword>
<accession>A0ABV3G7S9</accession>
<dbReference type="RefSeq" id="WP_358129630.1">
    <property type="nucleotide sequence ID" value="NZ_JBFALK010000002.1"/>
</dbReference>
<gene>
    <name evidence="1" type="ORF">AB0I59_03600</name>
</gene>
<dbReference type="EMBL" id="JBFALK010000002">
    <property type="protein sequence ID" value="MEV0967695.1"/>
    <property type="molecule type" value="Genomic_DNA"/>
</dbReference>
<proteinExistence type="predicted"/>
<protein>
    <recommendedName>
        <fullName evidence="3">MarR family transcriptional regulator</fullName>
    </recommendedName>
</protein>
<reference evidence="1 2" key="1">
    <citation type="submission" date="2024-06" db="EMBL/GenBank/DDBJ databases">
        <title>The Natural Products Discovery Center: Release of the First 8490 Sequenced Strains for Exploring Actinobacteria Biosynthetic Diversity.</title>
        <authorList>
            <person name="Kalkreuter E."/>
            <person name="Kautsar S.A."/>
            <person name="Yang D."/>
            <person name="Bader C.D."/>
            <person name="Teijaro C.N."/>
            <person name="Fluegel L."/>
            <person name="Davis C.M."/>
            <person name="Simpson J.R."/>
            <person name="Lauterbach L."/>
            <person name="Steele A.D."/>
            <person name="Gui C."/>
            <person name="Meng S."/>
            <person name="Li G."/>
            <person name="Viehrig K."/>
            <person name="Ye F."/>
            <person name="Su P."/>
            <person name="Kiefer A.F."/>
            <person name="Nichols A."/>
            <person name="Cepeda A.J."/>
            <person name="Yan W."/>
            <person name="Fan B."/>
            <person name="Jiang Y."/>
            <person name="Adhikari A."/>
            <person name="Zheng C.-J."/>
            <person name="Schuster L."/>
            <person name="Cowan T.M."/>
            <person name="Smanski M.J."/>
            <person name="Chevrette M.G."/>
            <person name="De Carvalho L.P.S."/>
            <person name="Shen B."/>
        </authorList>
    </citation>
    <scope>NUCLEOTIDE SEQUENCE [LARGE SCALE GENOMIC DNA]</scope>
    <source>
        <strain evidence="1 2">NPDC050100</strain>
    </source>
</reference>
<dbReference type="Proteomes" id="UP001551675">
    <property type="component" value="Unassembled WGS sequence"/>
</dbReference>
<evidence type="ECO:0008006" key="3">
    <source>
        <dbReference type="Google" id="ProtNLM"/>
    </source>
</evidence>
<evidence type="ECO:0000313" key="2">
    <source>
        <dbReference type="Proteomes" id="UP001551675"/>
    </source>
</evidence>
<comment type="caution">
    <text evidence="1">The sequence shown here is derived from an EMBL/GenBank/DDBJ whole genome shotgun (WGS) entry which is preliminary data.</text>
</comment>